<name>A0A6J6C0A8_9ZZZZ</name>
<proteinExistence type="predicted"/>
<dbReference type="Gene3D" id="3.30.1540.10">
    <property type="entry name" value="formyl-coa transferase, domain 3"/>
    <property type="match status" value="1"/>
</dbReference>
<protein>
    <submittedName>
        <fullName evidence="2">Unannotated protein</fullName>
    </submittedName>
</protein>
<reference evidence="2" key="1">
    <citation type="submission" date="2020-05" db="EMBL/GenBank/DDBJ databases">
        <authorList>
            <person name="Chiriac C."/>
            <person name="Salcher M."/>
            <person name="Ghai R."/>
            <person name="Kavagutti S V."/>
        </authorList>
    </citation>
    <scope>NUCLEOTIDE SEQUENCE</scope>
</reference>
<dbReference type="InterPro" id="IPR003673">
    <property type="entry name" value="CoA-Trfase_fam_III"/>
</dbReference>
<dbReference type="PANTHER" id="PTHR48207">
    <property type="entry name" value="SUCCINATE--HYDROXYMETHYLGLUTARATE COA-TRANSFERASE"/>
    <property type="match status" value="1"/>
</dbReference>
<accession>A0A6J6C0A8</accession>
<dbReference type="SUPFAM" id="SSF89796">
    <property type="entry name" value="CoA-transferase family III (CaiB/BaiF)"/>
    <property type="match status" value="1"/>
</dbReference>
<gene>
    <name evidence="2" type="ORF">UFOPK1446_00565</name>
    <name evidence="3" type="ORF">UFOPK1939_00043</name>
</gene>
<dbReference type="InterPro" id="IPR044855">
    <property type="entry name" value="CoA-Trfase_III_dom3_sf"/>
</dbReference>
<evidence type="ECO:0000256" key="1">
    <source>
        <dbReference type="ARBA" id="ARBA00022679"/>
    </source>
</evidence>
<dbReference type="GO" id="GO:0008410">
    <property type="term" value="F:CoA-transferase activity"/>
    <property type="evidence" value="ECO:0007669"/>
    <property type="project" value="TreeGrafter"/>
</dbReference>
<organism evidence="2">
    <name type="scientific">freshwater metagenome</name>
    <dbReference type="NCBI Taxonomy" id="449393"/>
    <lineage>
        <taxon>unclassified sequences</taxon>
        <taxon>metagenomes</taxon>
        <taxon>ecological metagenomes</taxon>
    </lineage>
</organism>
<dbReference type="AlphaFoldDB" id="A0A6J6C0A8"/>
<sequence>MTHPGPLSDLRVVEMGQLLAGPFAGQLFADFGAELIKLEPPNQGDPLRVWGKERTNGKALWWSVLGRNKKSVTCNLRLPEGQQIARDIIATSDVLIENFRSGTLERWGLSPEQLWEINPRLVILRVTGFGQTGPMSKEAGYGAVGEAMGGLRYVTGDPDRMPSRAGISIGDTLAATFGTLGALMALHARNRTGRGQVVDSALYEAVLAVMESLVIDYDQAEYIRERTGSILPKIAPSNVYPTQDGEMLIAGNGDSIFRRMAEGMGQPELAEDPRFADHTARGENQAELDAVIEAWSLTKTSEEVDALMTEHKVPHGKIFRAPEMLEDAQFKARESIVKVMHPQYGEVAMQNAFPRLSDTPGLVRWVGPELGQHTDEILKSVLGKTDEEIAALRTADVI</sequence>
<dbReference type="PANTHER" id="PTHR48207:SF3">
    <property type="entry name" value="SUCCINATE--HYDROXYMETHYLGLUTARATE COA-TRANSFERASE"/>
    <property type="match status" value="1"/>
</dbReference>
<dbReference type="InterPro" id="IPR050483">
    <property type="entry name" value="CoA-transferase_III_domain"/>
</dbReference>
<dbReference type="InterPro" id="IPR023606">
    <property type="entry name" value="CoA-Trfase_III_dom_1_sf"/>
</dbReference>
<dbReference type="EMBL" id="CAEZVF010000003">
    <property type="protein sequence ID" value="CAB4613733.1"/>
    <property type="molecule type" value="Genomic_DNA"/>
</dbReference>
<evidence type="ECO:0000313" key="2">
    <source>
        <dbReference type="EMBL" id="CAB4543943.1"/>
    </source>
</evidence>
<evidence type="ECO:0000313" key="3">
    <source>
        <dbReference type="EMBL" id="CAB4613733.1"/>
    </source>
</evidence>
<dbReference type="EMBL" id="CAEZSO010000097">
    <property type="protein sequence ID" value="CAB4543943.1"/>
    <property type="molecule type" value="Genomic_DNA"/>
</dbReference>
<keyword evidence="1" id="KW-0808">Transferase</keyword>
<dbReference type="Gene3D" id="3.40.50.10540">
    <property type="entry name" value="Crotonobetainyl-coa:carnitine coa-transferase, domain 1"/>
    <property type="match status" value="1"/>
</dbReference>
<dbReference type="Pfam" id="PF02515">
    <property type="entry name" value="CoA_transf_3"/>
    <property type="match status" value="1"/>
</dbReference>